<organism evidence="2 3">
    <name type="scientific">Microbispora cellulosiformans</name>
    <dbReference type="NCBI Taxonomy" id="2614688"/>
    <lineage>
        <taxon>Bacteria</taxon>
        <taxon>Bacillati</taxon>
        <taxon>Actinomycetota</taxon>
        <taxon>Actinomycetes</taxon>
        <taxon>Streptosporangiales</taxon>
        <taxon>Streptosporangiaceae</taxon>
        <taxon>Microbispora</taxon>
    </lineage>
</organism>
<dbReference type="PANTHER" id="PTHR43135">
    <property type="entry name" value="ALPHA-D-RIBOSE 1-METHYLPHOSPHONATE 5-TRIPHOSPHATE DIPHOSPHATASE"/>
    <property type="match status" value="1"/>
</dbReference>
<dbReference type="Pfam" id="PF01979">
    <property type="entry name" value="Amidohydro_1"/>
    <property type="match status" value="1"/>
</dbReference>
<dbReference type="Gene3D" id="2.30.40.10">
    <property type="entry name" value="Urease, subunit C, domain 1"/>
    <property type="match status" value="1"/>
</dbReference>
<evidence type="ECO:0000259" key="1">
    <source>
        <dbReference type="Pfam" id="PF01979"/>
    </source>
</evidence>
<dbReference type="AlphaFoldDB" id="A0A5J5K4A9"/>
<dbReference type="InterPro" id="IPR032466">
    <property type="entry name" value="Metal_Hydrolase"/>
</dbReference>
<evidence type="ECO:0000313" key="2">
    <source>
        <dbReference type="EMBL" id="KAA9378245.1"/>
    </source>
</evidence>
<name>A0A5J5K4A9_9ACTN</name>
<dbReference type="InterPro" id="IPR011059">
    <property type="entry name" value="Metal-dep_hydrolase_composite"/>
</dbReference>
<protein>
    <submittedName>
        <fullName evidence="2">Amidohydrolase family protein</fullName>
    </submittedName>
</protein>
<gene>
    <name evidence="2" type="ORF">F5972_15280</name>
</gene>
<accession>A0A5J5K4A9</accession>
<dbReference type="InterPro" id="IPR051781">
    <property type="entry name" value="Metallo-dep_Hydrolase"/>
</dbReference>
<evidence type="ECO:0000313" key="3">
    <source>
        <dbReference type="Proteomes" id="UP000327011"/>
    </source>
</evidence>
<keyword evidence="3" id="KW-1185">Reference proteome</keyword>
<comment type="caution">
    <text evidence="2">The sequence shown here is derived from an EMBL/GenBank/DDBJ whole genome shotgun (WGS) entry which is preliminary data.</text>
</comment>
<dbReference type="GO" id="GO:0016810">
    <property type="term" value="F:hydrolase activity, acting on carbon-nitrogen (but not peptide) bonds"/>
    <property type="evidence" value="ECO:0007669"/>
    <property type="project" value="InterPro"/>
</dbReference>
<dbReference type="EMBL" id="VYTZ01000005">
    <property type="protein sequence ID" value="KAA9378245.1"/>
    <property type="molecule type" value="Genomic_DNA"/>
</dbReference>
<sequence length="467" mass="48965">MSRPAGGTPVDHSSGQRFLRAARVYPALGDDVLHDAVVEMRGDRVVRVRTAADAADDLARPGARVIDYGDATVVPGLVDAHCHITLTGDGTPYEQQVLDSDEMMALIAVSNLQRHLASGVTTIRDNGGRNRIVFEVREAVERGYVRGPRMLLAGRPITHSYGHFYWCNGVADGADQIRAAVRRLVAEGADHIKIMASGGATAGNIPYYSSYTAAEMRVAVDTAHGLGRLTTAHCRATSSMLNAVEAGLDCIEHGEFLVPGEMMEFGGGVASSGRMVYDPAVAQTVHDAGTFISFTAQTGGWETLVDLRRRAERGPLGDTEKGRVSAIEAYFDMKLGILSSMLADGLGPRIAISSDAGPYDVAFGGLQHGIELAVAAGLTPLAAIRSATAVAAEACGIADQVGTLAPGRLADLLVVGGDATRDVSRLWDVRAVYQSGRLVAPLVADSGADTGVVPLLPVRPAASVPDC</sequence>
<dbReference type="Proteomes" id="UP000327011">
    <property type="component" value="Unassembled WGS sequence"/>
</dbReference>
<dbReference type="SUPFAM" id="SSF51338">
    <property type="entry name" value="Composite domain of metallo-dependent hydrolases"/>
    <property type="match status" value="1"/>
</dbReference>
<dbReference type="SUPFAM" id="SSF51556">
    <property type="entry name" value="Metallo-dependent hydrolases"/>
    <property type="match status" value="1"/>
</dbReference>
<dbReference type="Gene3D" id="3.20.20.140">
    <property type="entry name" value="Metal-dependent hydrolases"/>
    <property type="match status" value="1"/>
</dbReference>
<feature type="domain" description="Amidohydrolase-related" evidence="1">
    <location>
        <begin position="72"/>
        <end position="439"/>
    </location>
</feature>
<reference evidence="2 3" key="1">
    <citation type="submission" date="2019-09" db="EMBL/GenBank/DDBJ databases">
        <title>Screening of Novel Bioactive Compounds from Soil-Associated.</title>
        <authorList>
            <person name="Gong X."/>
        </authorList>
    </citation>
    <scope>NUCLEOTIDE SEQUENCE [LARGE SCALE GENOMIC DNA]</scope>
    <source>
        <strain evidence="2 3">Gxj-6</strain>
    </source>
</reference>
<dbReference type="PANTHER" id="PTHR43135:SF3">
    <property type="entry name" value="ALPHA-D-RIBOSE 1-METHYLPHOSPHONATE 5-TRIPHOSPHATE DIPHOSPHATASE"/>
    <property type="match status" value="1"/>
</dbReference>
<dbReference type="InterPro" id="IPR006680">
    <property type="entry name" value="Amidohydro-rel"/>
</dbReference>
<keyword evidence="2" id="KW-0378">Hydrolase</keyword>
<proteinExistence type="predicted"/>